<dbReference type="OrthoDB" id="5499452at2"/>
<sequence length="303" mass="31729">MSHAIVGPLVLASVLTASVATAQTRTGESLDPAIERRISGEIAGGAWHPILGGYTLFGSLAAFASGRVGVWSRDERGLGTIELEGTLRGYFGRTYEHVGTFLCCAIGGSTMSLMFGWSDGASIRLRGGPAVVLPFAMLNGDSRRAERMTHFGHAIVGLWDRWDGFVHGPGMLARGDVDARAGALLAGGDLAVGASLWLLDANEETPVAVAFYQVGAYVGAQATDWLAIGARVQLAGWSDGGGTPNVVSRPADAQLSLVPFVRFLVRPGFVEVRGTLNLDEPEGLATRSKVWGVRIAGGVELGP</sequence>
<dbReference type="STRING" id="927083.DB32_007067"/>
<keyword evidence="1" id="KW-0732">Signal</keyword>
<proteinExistence type="predicted"/>
<evidence type="ECO:0000313" key="3">
    <source>
        <dbReference type="Proteomes" id="UP000034883"/>
    </source>
</evidence>
<dbReference type="EMBL" id="CP011125">
    <property type="protein sequence ID" value="AKF09918.1"/>
    <property type="molecule type" value="Genomic_DNA"/>
</dbReference>
<dbReference type="Proteomes" id="UP000034883">
    <property type="component" value="Chromosome"/>
</dbReference>
<evidence type="ECO:0000313" key="2">
    <source>
        <dbReference type="EMBL" id="AKF09918.1"/>
    </source>
</evidence>
<dbReference type="KEGG" id="samy:DB32_007067"/>
<feature type="chain" id="PRO_5002511249" description="Transporter" evidence="1">
    <location>
        <begin position="23"/>
        <end position="303"/>
    </location>
</feature>
<protein>
    <recommendedName>
        <fullName evidence="4">Transporter</fullName>
    </recommendedName>
</protein>
<organism evidence="2 3">
    <name type="scientific">Sandaracinus amylolyticus</name>
    <dbReference type="NCBI Taxonomy" id="927083"/>
    <lineage>
        <taxon>Bacteria</taxon>
        <taxon>Pseudomonadati</taxon>
        <taxon>Myxococcota</taxon>
        <taxon>Polyangia</taxon>
        <taxon>Polyangiales</taxon>
        <taxon>Sandaracinaceae</taxon>
        <taxon>Sandaracinus</taxon>
    </lineage>
</organism>
<reference evidence="2 3" key="1">
    <citation type="submission" date="2015-03" db="EMBL/GenBank/DDBJ databases">
        <title>Genome assembly of Sandaracinus amylolyticus DSM 53668.</title>
        <authorList>
            <person name="Sharma G."/>
            <person name="Subramanian S."/>
        </authorList>
    </citation>
    <scope>NUCLEOTIDE SEQUENCE [LARGE SCALE GENOMIC DNA]</scope>
    <source>
        <strain evidence="2 3">DSM 53668</strain>
    </source>
</reference>
<gene>
    <name evidence="2" type="ORF">DB32_007067</name>
</gene>
<keyword evidence="3" id="KW-1185">Reference proteome</keyword>
<feature type="signal peptide" evidence="1">
    <location>
        <begin position="1"/>
        <end position="22"/>
    </location>
</feature>
<evidence type="ECO:0008006" key="4">
    <source>
        <dbReference type="Google" id="ProtNLM"/>
    </source>
</evidence>
<dbReference type="AlphaFoldDB" id="A0A0F6W853"/>
<name>A0A0F6W853_9BACT</name>
<accession>A0A0F6W853</accession>
<dbReference type="RefSeq" id="WP_053236923.1">
    <property type="nucleotide sequence ID" value="NZ_CP011125.1"/>
</dbReference>
<evidence type="ECO:0000256" key="1">
    <source>
        <dbReference type="SAM" id="SignalP"/>
    </source>
</evidence>